<proteinExistence type="predicted"/>
<name>A0ABR0JV04_9EURO</name>
<gene>
    <name evidence="2" type="ORF">LTR24_010094</name>
</gene>
<feature type="compositionally biased region" description="Basic and acidic residues" evidence="1">
    <location>
        <begin position="118"/>
        <end position="130"/>
    </location>
</feature>
<sequence>MSGRGHLRTIEVVSTDDEDSYYDELGYAPPPRRSRSRVGIKVDRAVSPARRERLHHHHSYQAAEPENIVIQNHLNVPQLHRPRASSTGAAPQPNYLPIYVQPASREPSRERVKHYPRREHYESSSDESHSPHKRRRSRRRSSGRGAYVDPEIAKRLAKLDLYEEEEKRKTHGPAITEKLARLKALEEKRARDEEEAAIIARIDERKRKDKQREEALLLQYQEEQRQHQEAEKEAYAKAEAKRLKKEAEFKAERERLMLEAKDKAAKEKAERQRIIAEEREKQRKEEEEAKEERRRILLEEEERRKKEKDKQEELRKRILAEEEERVAKEKAKKKKEEEEFQQKVKERFMKAGYSPDYIEDILEEKKRTTDLVKRKHSTRTNERQLAIDMSRPTYIRVKIEHLLPETLDTYNLPWDYDATDERYILIKEYISHELQQELFEHTRKLKVRQQRLLITDGYVKDTVTTLKPKDVFKNKGSDEMFVVRRKSVSKSPVRRSWMFT</sequence>
<feature type="region of interest" description="Disordered" evidence="1">
    <location>
        <begin position="80"/>
        <end position="150"/>
    </location>
</feature>
<reference evidence="2 3" key="1">
    <citation type="submission" date="2023-08" db="EMBL/GenBank/DDBJ databases">
        <title>Black Yeasts Isolated from many extreme environments.</title>
        <authorList>
            <person name="Coleine C."/>
            <person name="Stajich J.E."/>
            <person name="Selbmann L."/>
        </authorList>
    </citation>
    <scope>NUCLEOTIDE SEQUENCE [LARGE SCALE GENOMIC DNA]</scope>
    <source>
        <strain evidence="2 3">CCFEE 5885</strain>
    </source>
</reference>
<comment type="caution">
    <text evidence="2">The sequence shown here is derived from an EMBL/GenBank/DDBJ whole genome shotgun (WGS) entry which is preliminary data.</text>
</comment>
<protein>
    <submittedName>
        <fullName evidence="2">Uncharacterized protein</fullName>
    </submittedName>
</protein>
<feature type="compositionally biased region" description="Basic residues" evidence="1">
    <location>
        <begin position="131"/>
        <end position="142"/>
    </location>
</feature>
<dbReference type="EMBL" id="JAVRRG010000273">
    <property type="protein sequence ID" value="KAK5074582.1"/>
    <property type="molecule type" value="Genomic_DNA"/>
</dbReference>
<feature type="region of interest" description="Disordered" evidence="1">
    <location>
        <begin position="261"/>
        <end position="297"/>
    </location>
</feature>
<evidence type="ECO:0000313" key="2">
    <source>
        <dbReference type="EMBL" id="KAK5074582.1"/>
    </source>
</evidence>
<accession>A0ABR0JV04</accession>
<dbReference type="Proteomes" id="UP001345013">
    <property type="component" value="Unassembled WGS sequence"/>
</dbReference>
<organism evidence="2 3">
    <name type="scientific">Lithohypha guttulata</name>
    <dbReference type="NCBI Taxonomy" id="1690604"/>
    <lineage>
        <taxon>Eukaryota</taxon>
        <taxon>Fungi</taxon>
        <taxon>Dikarya</taxon>
        <taxon>Ascomycota</taxon>
        <taxon>Pezizomycotina</taxon>
        <taxon>Eurotiomycetes</taxon>
        <taxon>Chaetothyriomycetidae</taxon>
        <taxon>Chaetothyriales</taxon>
        <taxon>Trichomeriaceae</taxon>
        <taxon>Lithohypha</taxon>
    </lineage>
</organism>
<feature type="region of interest" description="Disordered" evidence="1">
    <location>
        <begin position="21"/>
        <end position="66"/>
    </location>
</feature>
<evidence type="ECO:0000256" key="1">
    <source>
        <dbReference type="SAM" id="MobiDB-lite"/>
    </source>
</evidence>
<keyword evidence="3" id="KW-1185">Reference proteome</keyword>
<evidence type="ECO:0000313" key="3">
    <source>
        <dbReference type="Proteomes" id="UP001345013"/>
    </source>
</evidence>